<dbReference type="InterPro" id="IPR004358">
    <property type="entry name" value="Sig_transdc_His_kin-like_C"/>
</dbReference>
<dbReference type="AlphaFoldDB" id="A0A6I6GN57"/>
<dbReference type="InterPro" id="IPR036097">
    <property type="entry name" value="HisK_dim/P_sf"/>
</dbReference>
<name>A0A6I6GN57_9BACT</name>
<dbReference type="Pfam" id="PF07695">
    <property type="entry name" value="7TMR-DISM_7TM"/>
    <property type="match status" value="1"/>
</dbReference>
<feature type="transmembrane region" description="Helical" evidence="8">
    <location>
        <begin position="279"/>
        <end position="301"/>
    </location>
</feature>
<dbReference type="Gene3D" id="1.10.287.130">
    <property type="match status" value="1"/>
</dbReference>
<evidence type="ECO:0000256" key="4">
    <source>
        <dbReference type="ARBA" id="ARBA00022679"/>
    </source>
</evidence>
<dbReference type="Gene3D" id="3.30.565.10">
    <property type="entry name" value="Histidine kinase-like ATPase, C-terminal domain"/>
    <property type="match status" value="1"/>
</dbReference>
<keyword evidence="8" id="KW-0472">Membrane</keyword>
<dbReference type="SMART" id="SM00388">
    <property type="entry name" value="HisKA"/>
    <property type="match status" value="1"/>
</dbReference>
<keyword evidence="4" id="KW-0808">Transferase</keyword>
<dbReference type="RefSeq" id="WP_157479471.1">
    <property type="nucleotide sequence ID" value="NZ_CP046566.1"/>
</dbReference>
<dbReference type="GO" id="GO:0000155">
    <property type="term" value="F:phosphorelay sensor kinase activity"/>
    <property type="evidence" value="ECO:0007669"/>
    <property type="project" value="InterPro"/>
</dbReference>
<feature type="transmembrane region" description="Helical" evidence="8">
    <location>
        <begin position="158"/>
        <end position="179"/>
    </location>
</feature>
<evidence type="ECO:0000256" key="8">
    <source>
        <dbReference type="SAM" id="Phobius"/>
    </source>
</evidence>
<dbReference type="PRINTS" id="PR00344">
    <property type="entry name" value="BCTRLSENSOR"/>
</dbReference>
<feature type="transmembrane region" description="Helical" evidence="8">
    <location>
        <begin position="186"/>
        <end position="206"/>
    </location>
</feature>
<feature type="coiled-coil region" evidence="7">
    <location>
        <begin position="364"/>
        <end position="473"/>
    </location>
</feature>
<evidence type="ECO:0000256" key="7">
    <source>
        <dbReference type="SAM" id="Coils"/>
    </source>
</evidence>
<proteinExistence type="predicted"/>
<evidence type="ECO:0000256" key="2">
    <source>
        <dbReference type="ARBA" id="ARBA00012438"/>
    </source>
</evidence>
<evidence type="ECO:0000256" key="5">
    <source>
        <dbReference type="ARBA" id="ARBA00022777"/>
    </source>
</evidence>
<dbReference type="EC" id="2.7.13.3" evidence="2"/>
<dbReference type="Pfam" id="PF02518">
    <property type="entry name" value="HATPase_c"/>
    <property type="match status" value="1"/>
</dbReference>
<dbReference type="KEGG" id="fls:GLV81_14285"/>
<keyword evidence="7" id="KW-0175">Coiled coil</keyword>
<keyword evidence="11" id="KW-1185">Reference proteome</keyword>
<dbReference type="SUPFAM" id="SSF103473">
    <property type="entry name" value="MFS general substrate transporter"/>
    <property type="match status" value="1"/>
</dbReference>
<dbReference type="SMART" id="SM00387">
    <property type="entry name" value="HATPase_c"/>
    <property type="match status" value="1"/>
</dbReference>
<feature type="transmembrane region" description="Helical" evidence="8">
    <location>
        <begin position="313"/>
        <end position="332"/>
    </location>
</feature>
<dbReference type="InterPro" id="IPR050736">
    <property type="entry name" value="Sensor_HK_Regulatory"/>
</dbReference>
<dbReference type="InterPro" id="IPR036890">
    <property type="entry name" value="HATPase_C_sf"/>
</dbReference>
<feature type="transmembrane region" description="Helical" evidence="8">
    <location>
        <begin position="221"/>
        <end position="242"/>
    </location>
</feature>
<dbReference type="PANTHER" id="PTHR43711">
    <property type="entry name" value="TWO-COMPONENT HISTIDINE KINASE"/>
    <property type="match status" value="1"/>
</dbReference>
<gene>
    <name evidence="10" type="ORF">GLV81_14285</name>
</gene>
<evidence type="ECO:0000256" key="6">
    <source>
        <dbReference type="ARBA" id="ARBA00023012"/>
    </source>
</evidence>
<organism evidence="10 11">
    <name type="scientific">Phnomibacter ginsenosidimutans</name>
    <dbReference type="NCBI Taxonomy" id="2676868"/>
    <lineage>
        <taxon>Bacteria</taxon>
        <taxon>Pseudomonadati</taxon>
        <taxon>Bacteroidota</taxon>
        <taxon>Chitinophagia</taxon>
        <taxon>Chitinophagales</taxon>
        <taxon>Chitinophagaceae</taxon>
        <taxon>Phnomibacter</taxon>
    </lineage>
</organism>
<dbReference type="Proteomes" id="UP000426027">
    <property type="component" value="Chromosome"/>
</dbReference>
<dbReference type="InterPro" id="IPR036259">
    <property type="entry name" value="MFS_trans_sf"/>
</dbReference>
<reference evidence="10 11" key="1">
    <citation type="submission" date="2019-11" db="EMBL/GenBank/DDBJ databases">
        <authorList>
            <person name="Im W.T."/>
        </authorList>
    </citation>
    <scope>NUCLEOTIDE SEQUENCE [LARGE SCALE GENOMIC DNA]</scope>
    <source>
        <strain evidence="10 11">SB-02</strain>
    </source>
</reference>
<keyword evidence="6" id="KW-0902">Two-component regulatory system</keyword>
<dbReference type="SUPFAM" id="SSF55874">
    <property type="entry name" value="ATPase domain of HSP90 chaperone/DNA topoisomerase II/histidine kinase"/>
    <property type="match status" value="1"/>
</dbReference>
<dbReference type="InterPro" id="IPR005467">
    <property type="entry name" value="His_kinase_dom"/>
</dbReference>
<dbReference type="CDD" id="cd00082">
    <property type="entry name" value="HisKA"/>
    <property type="match status" value="1"/>
</dbReference>
<feature type="transmembrane region" description="Helical" evidence="8">
    <location>
        <begin position="254"/>
        <end position="273"/>
    </location>
</feature>
<dbReference type="InterPro" id="IPR011623">
    <property type="entry name" value="7TMR_DISM_rcpt_extracell_dom1"/>
</dbReference>
<keyword evidence="8" id="KW-1133">Transmembrane helix</keyword>
<dbReference type="EMBL" id="CP046566">
    <property type="protein sequence ID" value="QGW29118.1"/>
    <property type="molecule type" value="Genomic_DNA"/>
</dbReference>
<evidence type="ECO:0000259" key="9">
    <source>
        <dbReference type="PROSITE" id="PS50109"/>
    </source>
</evidence>
<dbReference type="PANTHER" id="PTHR43711:SF26">
    <property type="entry name" value="SENSOR HISTIDINE KINASE RCSC"/>
    <property type="match status" value="1"/>
</dbReference>
<dbReference type="SUPFAM" id="SSF47384">
    <property type="entry name" value="Homodimeric domain of signal transducing histidine kinase"/>
    <property type="match status" value="1"/>
</dbReference>
<keyword evidence="3" id="KW-0597">Phosphoprotein</keyword>
<feature type="transmembrane region" description="Helical" evidence="8">
    <location>
        <begin position="344"/>
        <end position="364"/>
    </location>
</feature>
<dbReference type="PROSITE" id="PS50109">
    <property type="entry name" value="HIS_KIN"/>
    <property type="match status" value="1"/>
</dbReference>
<evidence type="ECO:0000313" key="11">
    <source>
        <dbReference type="Proteomes" id="UP000426027"/>
    </source>
</evidence>
<dbReference type="InterPro" id="IPR003661">
    <property type="entry name" value="HisK_dim/P_dom"/>
</dbReference>
<sequence length="661" mass="75307">MRGLLAIIIVFFVHVLQAQPVHNPMLQWKAGDRMQQLSSKQLHWTDSPQLHTQFSIVNTQTTASTLLIKTPNVWQVQLSSQSARTGKLQSSVISRNEPVINRTVPHYQPHFLVELQPGDTAQIHIALSAGFSIYQKSPLQVEVLQQDQFEQTDRDRHFWQGMFLGVILVMALYNLFLFFSVKDTSYLHYVLSIAGIGLYFAYYYGFGIEHMWPNSPRWDTWSYTIIVPFTSLARLWFTRTYLNTPVLLPRTNALLTLLNILMSGTLLIGIGTYVLNIDWLAPLVTIIGILNTLILVLMLVAGIDAYNRNYKPALYFITANALLVAGAILFIFREMGLAGDNWFTRYFVQVGVVVQVVLFALGLASRYNQTRQALEEQRLEKERIALETEKEKKQLIEEQKIQLQLQIEAQTLSLRNQNEKLQELNSLKDKLFSVITHDLRNPLATMQSFLKLLTEHHEKLSEAEKQKLMAEAQDSLDHLNRLLFHLLQWSKSQMNLLAFQPEQLDTRESLEKCVRILHLQAHLKKITIETDVDNPCPLHADQQMIDFILRNLLSNAIKFSHMQGHILLKAWVAQQHTYISIQDSGIGISADVVNEILTTHVGATRRGTAKERGTGLGLLISREFIEKHGGQLFIESHPGSGTLMTIAIPLKPKPQGIDTQV</sequence>
<keyword evidence="5 10" id="KW-0418">Kinase</keyword>
<evidence type="ECO:0000313" key="10">
    <source>
        <dbReference type="EMBL" id="QGW29118.1"/>
    </source>
</evidence>
<evidence type="ECO:0000256" key="1">
    <source>
        <dbReference type="ARBA" id="ARBA00000085"/>
    </source>
</evidence>
<protein>
    <recommendedName>
        <fullName evidence="2">histidine kinase</fullName>
        <ecNumber evidence="2">2.7.13.3</ecNumber>
    </recommendedName>
</protein>
<evidence type="ECO:0000256" key="3">
    <source>
        <dbReference type="ARBA" id="ARBA00022553"/>
    </source>
</evidence>
<keyword evidence="8" id="KW-0812">Transmembrane</keyword>
<comment type="catalytic activity">
    <reaction evidence="1">
        <text>ATP + protein L-histidine = ADP + protein N-phospho-L-histidine.</text>
        <dbReference type="EC" id="2.7.13.3"/>
    </reaction>
</comment>
<accession>A0A6I6GN57</accession>
<feature type="domain" description="Histidine kinase" evidence="9">
    <location>
        <begin position="434"/>
        <end position="652"/>
    </location>
</feature>
<dbReference type="InterPro" id="IPR003594">
    <property type="entry name" value="HATPase_dom"/>
</dbReference>
<dbReference type="Pfam" id="PF00512">
    <property type="entry name" value="HisKA"/>
    <property type="match status" value="1"/>
</dbReference>